<dbReference type="Proteomes" id="UP000186551">
    <property type="component" value="Unassembled WGS sequence"/>
</dbReference>
<feature type="domain" description="Type I restriction modification DNA specificity" evidence="4">
    <location>
        <begin position="3"/>
        <end position="169"/>
    </location>
</feature>
<dbReference type="GO" id="GO:0009307">
    <property type="term" value="P:DNA restriction-modification system"/>
    <property type="evidence" value="ECO:0007669"/>
    <property type="project" value="UniProtKB-KW"/>
</dbReference>
<dbReference type="GO" id="GO:0003677">
    <property type="term" value="F:DNA binding"/>
    <property type="evidence" value="ECO:0007669"/>
    <property type="project" value="UniProtKB-KW"/>
</dbReference>
<evidence type="ECO:0000256" key="3">
    <source>
        <dbReference type="ARBA" id="ARBA00023125"/>
    </source>
</evidence>
<dbReference type="STRING" id="1797110.A3841_16595"/>
<keyword evidence="2" id="KW-0680">Restriction system</keyword>
<dbReference type="PANTHER" id="PTHR30408">
    <property type="entry name" value="TYPE-1 RESTRICTION ENZYME ECOKI SPECIFICITY PROTEIN"/>
    <property type="match status" value="1"/>
</dbReference>
<dbReference type="Pfam" id="PF01420">
    <property type="entry name" value="Methylase_S"/>
    <property type="match status" value="2"/>
</dbReference>
<dbReference type="InterPro" id="IPR000055">
    <property type="entry name" value="Restrct_endonuc_typeI_TRD"/>
</dbReference>
<keyword evidence="6" id="KW-1185">Reference proteome</keyword>
<dbReference type="EMBL" id="LVWA01000005">
    <property type="protein sequence ID" value="OKL39980.1"/>
    <property type="molecule type" value="Genomic_DNA"/>
</dbReference>
<evidence type="ECO:0000256" key="2">
    <source>
        <dbReference type="ARBA" id="ARBA00022747"/>
    </source>
</evidence>
<evidence type="ECO:0000313" key="5">
    <source>
        <dbReference type="EMBL" id="OKL39980.1"/>
    </source>
</evidence>
<gene>
    <name evidence="5" type="ORF">A3841_16595</name>
</gene>
<dbReference type="RefSeq" id="WP_073852088.1">
    <property type="nucleotide sequence ID" value="NZ_LVWA01000005.1"/>
</dbReference>
<dbReference type="OrthoDB" id="667970at2"/>
<evidence type="ECO:0000256" key="1">
    <source>
        <dbReference type="ARBA" id="ARBA00010923"/>
    </source>
</evidence>
<proteinExistence type="inferred from homology"/>
<comment type="caution">
    <text evidence="5">The sequence shown here is derived from an EMBL/GenBank/DDBJ whole genome shotgun (WGS) entry which is preliminary data.</text>
</comment>
<dbReference type="SUPFAM" id="SSF116734">
    <property type="entry name" value="DNA methylase specificity domain"/>
    <property type="match status" value="2"/>
</dbReference>
<accession>A0A1Q5PCJ6</accession>
<dbReference type="CDD" id="cd17521">
    <property type="entry name" value="RMtype1_S_Sau13435ORF2165P_TRD2-CR2_like"/>
    <property type="match status" value="1"/>
</dbReference>
<evidence type="ECO:0000259" key="4">
    <source>
        <dbReference type="Pfam" id="PF01420"/>
    </source>
</evidence>
<dbReference type="PANTHER" id="PTHR30408:SF12">
    <property type="entry name" value="TYPE I RESTRICTION ENZYME MJAVIII SPECIFICITY SUBUNIT"/>
    <property type="match status" value="1"/>
</dbReference>
<comment type="similarity">
    <text evidence="1">Belongs to the type-I restriction system S methylase family.</text>
</comment>
<dbReference type="AlphaFoldDB" id="A0A1Q5PCJ6"/>
<keyword evidence="3" id="KW-0238">DNA-binding</keyword>
<reference evidence="5 6" key="1">
    <citation type="submission" date="2016-03" db="EMBL/GenBank/DDBJ databases">
        <title>Genome sequence of Pontibacter sp. nov., of the family cytophagaceae, isolated from marine sediment of the Yellow Sea, China.</title>
        <authorList>
            <person name="Zhang G."/>
            <person name="Zhang R."/>
        </authorList>
    </citation>
    <scope>NUCLEOTIDE SEQUENCE [LARGE SCALE GENOMIC DNA]</scope>
    <source>
        <strain evidence="5 6">S10-8</strain>
    </source>
</reference>
<sequence>MNKSIKDYLEIDKKGIQPNFFPNEAFCYYSLPDFDLNGKPSIALGREIESNKFLIEAGSLLISKLNPRIKRVWLANHEDEKRRVSSTEFVVLRPKETADSTYFFYYLQQDNLYKQLESNAIGSTNSHVRFKPEFLTTIKVDIPKLRVQQKIAKILRKVDGQIEKTEAIIAKYKAIKQGLMQDLFTRGIDVATGKLRPRYQDAPELYKPSPLGMIPKEWDVDILANQCFRSGEYGINAASVPFSHSLPTYLRITDITDEGKFAKEDKRSVNSPESSKYLLSIGDIVFARTGATVGKTYLYNPADGPLVFAGFLIKFSPDPALLLSSFLKYYTETPAYLNWVQVMSMRSGQPGINGNEYGKMLLPLPDTDEQKAISKTLNANTEIIDKETTNLKKLQQLKKGLMSDLLSGKVRVQVDEEAIC</sequence>
<dbReference type="InterPro" id="IPR044946">
    <property type="entry name" value="Restrct_endonuc_typeI_TRD_sf"/>
</dbReference>
<organism evidence="5 6">
    <name type="scientific">Pontibacter flavimaris</name>
    <dbReference type="NCBI Taxonomy" id="1797110"/>
    <lineage>
        <taxon>Bacteria</taxon>
        <taxon>Pseudomonadati</taxon>
        <taxon>Bacteroidota</taxon>
        <taxon>Cytophagia</taxon>
        <taxon>Cytophagales</taxon>
        <taxon>Hymenobacteraceae</taxon>
        <taxon>Pontibacter</taxon>
    </lineage>
</organism>
<dbReference type="Gene3D" id="3.90.220.20">
    <property type="entry name" value="DNA methylase specificity domains"/>
    <property type="match status" value="2"/>
</dbReference>
<dbReference type="InterPro" id="IPR052021">
    <property type="entry name" value="Type-I_RS_S_subunit"/>
</dbReference>
<evidence type="ECO:0000313" key="6">
    <source>
        <dbReference type="Proteomes" id="UP000186551"/>
    </source>
</evidence>
<name>A0A1Q5PCJ6_9BACT</name>
<protein>
    <recommendedName>
        <fullName evidence="4">Type I restriction modification DNA specificity domain-containing protein</fullName>
    </recommendedName>
</protein>
<feature type="domain" description="Type I restriction modification DNA specificity" evidence="4">
    <location>
        <begin position="272"/>
        <end position="395"/>
    </location>
</feature>